<protein>
    <submittedName>
        <fullName evidence="2">Uncharacterized protein</fullName>
    </submittedName>
</protein>
<keyword evidence="3" id="KW-1185">Reference proteome</keyword>
<organism evidence="2 3">
    <name type="scientific">Dreissena polymorpha</name>
    <name type="common">Zebra mussel</name>
    <name type="synonym">Mytilus polymorpha</name>
    <dbReference type="NCBI Taxonomy" id="45954"/>
    <lineage>
        <taxon>Eukaryota</taxon>
        <taxon>Metazoa</taxon>
        <taxon>Spiralia</taxon>
        <taxon>Lophotrochozoa</taxon>
        <taxon>Mollusca</taxon>
        <taxon>Bivalvia</taxon>
        <taxon>Autobranchia</taxon>
        <taxon>Heteroconchia</taxon>
        <taxon>Euheterodonta</taxon>
        <taxon>Imparidentia</taxon>
        <taxon>Neoheterodontei</taxon>
        <taxon>Myida</taxon>
        <taxon>Dreissenoidea</taxon>
        <taxon>Dreissenidae</taxon>
        <taxon>Dreissena</taxon>
    </lineage>
</organism>
<dbReference type="Proteomes" id="UP000828390">
    <property type="component" value="Unassembled WGS sequence"/>
</dbReference>
<sequence length="61" mass="6851">MPKKHKILDKPHLVFNVDDNMKASLVNPTAKYYKGRIGSSSNGRDYPDVSLHADANTHLPF</sequence>
<name>A0A9D4BR81_DREPO</name>
<gene>
    <name evidence="2" type="ORF">DPMN_079732</name>
</gene>
<dbReference type="AlphaFoldDB" id="A0A9D4BR81"/>
<dbReference type="EMBL" id="JAIWYP010000015">
    <property type="protein sequence ID" value="KAH3704673.1"/>
    <property type="molecule type" value="Genomic_DNA"/>
</dbReference>
<evidence type="ECO:0000313" key="3">
    <source>
        <dbReference type="Proteomes" id="UP000828390"/>
    </source>
</evidence>
<feature type="region of interest" description="Disordered" evidence="1">
    <location>
        <begin position="36"/>
        <end position="61"/>
    </location>
</feature>
<evidence type="ECO:0000256" key="1">
    <source>
        <dbReference type="SAM" id="MobiDB-lite"/>
    </source>
</evidence>
<evidence type="ECO:0000313" key="2">
    <source>
        <dbReference type="EMBL" id="KAH3704673.1"/>
    </source>
</evidence>
<reference evidence="2" key="1">
    <citation type="journal article" date="2019" name="bioRxiv">
        <title>The Genome of the Zebra Mussel, Dreissena polymorpha: A Resource for Invasive Species Research.</title>
        <authorList>
            <person name="McCartney M.A."/>
            <person name="Auch B."/>
            <person name="Kono T."/>
            <person name="Mallez S."/>
            <person name="Zhang Y."/>
            <person name="Obille A."/>
            <person name="Becker A."/>
            <person name="Abrahante J.E."/>
            <person name="Garbe J."/>
            <person name="Badalamenti J.P."/>
            <person name="Herman A."/>
            <person name="Mangelson H."/>
            <person name="Liachko I."/>
            <person name="Sullivan S."/>
            <person name="Sone E.D."/>
            <person name="Koren S."/>
            <person name="Silverstein K.A.T."/>
            <person name="Beckman K.B."/>
            <person name="Gohl D.M."/>
        </authorList>
    </citation>
    <scope>NUCLEOTIDE SEQUENCE</scope>
    <source>
        <strain evidence="2">Duluth1</strain>
        <tissue evidence="2">Whole animal</tissue>
    </source>
</reference>
<comment type="caution">
    <text evidence="2">The sequence shown here is derived from an EMBL/GenBank/DDBJ whole genome shotgun (WGS) entry which is preliminary data.</text>
</comment>
<reference evidence="2" key="2">
    <citation type="submission" date="2020-11" db="EMBL/GenBank/DDBJ databases">
        <authorList>
            <person name="McCartney M.A."/>
            <person name="Auch B."/>
            <person name="Kono T."/>
            <person name="Mallez S."/>
            <person name="Becker A."/>
            <person name="Gohl D.M."/>
            <person name="Silverstein K.A.T."/>
            <person name="Koren S."/>
            <person name="Bechman K.B."/>
            <person name="Herman A."/>
            <person name="Abrahante J.E."/>
            <person name="Garbe J."/>
        </authorList>
    </citation>
    <scope>NUCLEOTIDE SEQUENCE</scope>
    <source>
        <strain evidence="2">Duluth1</strain>
        <tissue evidence="2">Whole animal</tissue>
    </source>
</reference>
<accession>A0A9D4BR81</accession>
<proteinExistence type="predicted"/>